<evidence type="ECO:0000313" key="4">
    <source>
        <dbReference type="Proteomes" id="UP000244197"/>
    </source>
</evidence>
<evidence type="ECO:0000313" key="5">
    <source>
        <dbReference type="Proteomes" id="UP001177935"/>
    </source>
</evidence>
<organism evidence="2 5">
    <name type="scientific">Vibrio splendidus</name>
    <dbReference type="NCBI Taxonomy" id="29497"/>
    <lineage>
        <taxon>Bacteria</taxon>
        <taxon>Pseudomonadati</taxon>
        <taxon>Pseudomonadota</taxon>
        <taxon>Gammaproteobacteria</taxon>
        <taxon>Vibrionales</taxon>
        <taxon>Vibrionaceae</taxon>
        <taxon>Vibrio</taxon>
    </lineage>
</organism>
<reference evidence="3 4" key="1">
    <citation type="submission" date="2017-11" db="EMBL/GenBank/DDBJ databases">
        <title>Population delineation of vibrios coincides with oyster pathogenicity.</title>
        <authorList>
            <person name="Bruto M."/>
            <person name="Labreuche Y."/>
            <person name="James A."/>
            <person name="Piel D."/>
            <person name="Chenivesse S."/>
            <person name="Petton B."/>
            <person name="Polz M.F."/>
            <person name="Le Roux F."/>
        </authorList>
    </citation>
    <scope>NUCLEOTIDE SEQUENCE [LARGE SCALE GENOMIC DNA]</scope>
    <source>
        <strain evidence="3 4">FF_144</strain>
    </source>
</reference>
<gene>
    <name evidence="3" type="ORF">CWO07_25170</name>
    <name evidence="2" type="ORF">Q8W42_04295</name>
</gene>
<name>A0A2J6UXT5_VIBSP</name>
<comment type="caution">
    <text evidence="2">The sequence shown here is derived from an EMBL/GenBank/DDBJ whole genome shotgun (WGS) entry which is preliminary data.</text>
</comment>
<dbReference type="RefSeq" id="WP_004732831.1">
    <property type="nucleotide sequence ID" value="NZ_CAWNSC010000001.1"/>
</dbReference>
<dbReference type="AlphaFoldDB" id="A0A2J6UXT5"/>
<evidence type="ECO:0000313" key="2">
    <source>
        <dbReference type="EMBL" id="MDP2499924.1"/>
    </source>
</evidence>
<dbReference type="EMBL" id="JAUYVL010000001">
    <property type="protein sequence ID" value="MDP2499924.1"/>
    <property type="molecule type" value="Genomic_DNA"/>
</dbReference>
<evidence type="ECO:0000256" key="1">
    <source>
        <dbReference type="ARBA" id="ARBA00022729"/>
    </source>
</evidence>
<protein>
    <recommendedName>
        <fullName evidence="6">Porin</fullName>
    </recommendedName>
</protein>
<dbReference type="Proteomes" id="UP001177935">
    <property type="component" value="Unassembled WGS sequence"/>
</dbReference>
<dbReference type="InterPro" id="IPR053713">
    <property type="entry name" value="Bact_OM_Channel_sf"/>
</dbReference>
<keyword evidence="1" id="KW-0732">Signal</keyword>
<dbReference type="EMBL" id="PIFK01000103">
    <property type="protein sequence ID" value="PTP18207.1"/>
    <property type="molecule type" value="Genomic_DNA"/>
</dbReference>
<evidence type="ECO:0008006" key="6">
    <source>
        <dbReference type="Google" id="ProtNLM"/>
    </source>
</evidence>
<sequence length="217" mass="24457">MKRLLFTLLMPLTVCANDHQLQTLNYHEPSLSFQTAKAGDSWIGTVSGVIQATEEINISAEIDSEGYLEIGTGYGLMLGNFYTEAFVSYGRADLIDIYDIGLFGGTAITNNIMVFANTSHEWRDVSLSLIDMTDREWKNTVGTSYSPTQFMNFSYSFSHDRQLTGSKGYYNSQDVTFTLKPKWVEPYVKYTFGQKRVSPGDVFRSDGSVELGFNLRF</sequence>
<proteinExistence type="predicted"/>
<evidence type="ECO:0000313" key="3">
    <source>
        <dbReference type="EMBL" id="PTP18207.1"/>
    </source>
</evidence>
<dbReference type="Gene3D" id="2.40.160.40">
    <property type="entry name" value="monomeric porin ompg"/>
    <property type="match status" value="1"/>
</dbReference>
<reference evidence="2" key="2">
    <citation type="submission" date="2023-07" db="EMBL/GenBank/DDBJ databases">
        <title>Genome content predicts the carbon catabolic preferences of heterotrophic bacteria.</title>
        <authorList>
            <person name="Gralka M."/>
        </authorList>
    </citation>
    <scope>NUCLEOTIDE SEQUENCE</scope>
    <source>
        <strain evidence="2">6E02</strain>
    </source>
</reference>
<accession>A0A2J6UXT5</accession>
<dbReference type="Proteomes" id="UP000244197">
    <property type="component" value="Unassembled WGS sequence"/>
</dbReference>